<comment type="cofactor">
    <cofactor evidence="1 7">
        <name>FMN</name>
        <dbReference type="ChEBI" id="CHEBI:58210"/>
    </cofactor>
</comment>
<evidence type="ECO:0000313" key="9">
    <source>
        <dbReference type="EMBL" id="VFP78184.1"/>
    </source>
</evidence>
<evidence type="ECO:0000256" key="2">
    <source>
        <dbReference type="ARBA" id="ARBA00005267"/>
    </source>
</evidence>
<keyword evidence="4 7" id="KW-0285">Flavoprotein</keyword>
<evidence type="ECO:0000259" key="8">
    <source>
        <dbReference type="PROSITE" id="PS50902"/>
    </source>
</evidence>
<dbReference type="SUPFAM" id="SSF52218">
    <property type="entry name" value="Flavoproteins"/>
    <property type="match status" value="1"/>
</dbReference>
<dbReference type="RefSeq" id="WP_154027397.1">
    <property type="nucleotide sequence ID" value="NZ_LR217695.1"/>
</dbReference>
<dbReference type="PANTHER" id="PTHR42809">
    <property type="entry name" value="FLAVODOXIN 2"/>
    <property type="match status" value="1"/>
</dbReference>
<gene>
    <name evidence="9" type="primary">fldA</name>
    <name evidence="9" type="ORF">BUCICUMA2628_193</name>
</gene>
<dbReference type="PANTHER" id="PTHR42809:SF1">
    <property type="entry name" value="FLAVODOXIN 1"/>
    <property type="match status" value="1"/>
</dbReference>
<dbReference type="InterPro" id="IPR010086">
    <property type="entry name" value="Flavodoxin_lc"/>
</dbReference>
<dbReference type="PIRSF" id="PIRSF038996">
    <property type="entry name" value="FldA"/>
    <property type="match status" value="1"/>
</dbReference>
<evidence type="ECO:0000256" key="6">
    <source>
        <dbReference type="ARBA" id="ARBA00022982"/>
    </source>
</evidence>
<evidence type="ECO:0000256" key="1">
    <source>
        <dbReference type="ARBA" id="ARBA00001917"/>
    </source>
</evidence>
<keyword evidence="3 7" id="KW-0813">Transport</keyword>
<evidence type="ECO:0000256" key="7">
    <source>
        <dbReference type="PIRNR" id="PIRNR038996"/>
    </source>
</evidence>
<dbReference type="GO" id="GO:0009055">
    <property type="term" value="F:electron transfer activity"/>
    <property type="evidence" value="ECO:0007669"/>
    <property type="project" value="UniProtKB-UniRule"/>
</dbReference>
<organism evidence="9 10">
    <name type="scientific">Buchnera aphidicola</name>
    <name type="common">Cinara cuneomaculata</name>
    <dbReference type="NCBI Taxonomy" id="1660040"/>
    <lineage>
        <taxon>Bacteria</taxon>
        <taxon>Pseudomonadati</taxon>
        <taxon>Pseudomonadota</taxon>
        <taxon>Gammaproteobacteria</taxon>
        <taxon>Enterobacterales</taxon>
        <taxon>Erwiniaceae</taxon>
        <taxon>Buchnera</taxon>
    </lineage>
</organism>
<keyword evidence="5 7" id="KW-0288">FMN</keyword>
<dbReference type="GO" id="GO:0010181">
    <property type="term" value="F:FMN binding"/>
    <property type="evidence" value="ECO:0007669"/>
    <property type="project" value="UniProtKB-UniRule"/>
</dbReference>
<dbReference type="AlphaFoldDB" id="A0A451CXW7"/>
<dbReference type="InterPro" id="IPR050619">
    <property type="entry name" value="Flavodoxin"/>
</dbReference>
<feature type="domain" description="Flavodoxin-like" evidence="8">
    <location>
        <begin position="4"/>
        <end position="165"/>
    </location>
</feature>
<dbReference type="Gene3D" id="3.40.50.360">
    <property type="match status" value="1"/>
</dbReference>
<dbReference type="NCBIfam" id="NF006739">
    <property type="entry name" value="PRK09267.1-5"/>
    <property type="match status" value="1"/>
</dbReference>
<dbReference type="PROSITE" id="PS50902">
    <property type="entry name" value="FLAVODOXIN_LIKE"/>
    <property type="match status" value="1"/>
</dbReference>
<sequence length="179" mass="20994">MEKIGIFYGSDTGNTEKISYIIQKKLRLSSSNVFDISNASLKKMENFNILFLGISTWYYGELQCDWEESLQILNKINLNDKIIALFGCGDQEDYSEYFCDSIGIMYHFLKKKNVRFVGSWPISEYNFEYSKAQKNKTHFFGLPIDEDNQSKLTNERIKKWLKLVISEIKNLYLQDNCPN</sequence>
<dbReference type="InterPro" id="IPR008254">
    <property type="entry name" value="Flavodoxin/NO_synth"/>
</dbReference>
<dbReference type="OrthoDB" id="359268at2"/>
<dbReference type="InterPro" id="IPR029039">
    <property type="entry name" value="Flavoprotein-like_sf"/>
</dbReference>
<evidence type="ECO:0000256" key="5">
    <source>
        <dbReference type="ARBA" id="ARBA00022643"/>
    </source>
</evidence>
<evidence type="ECO:0000256" key="3">
    <source>
        <dbReference type="ARBA" id="ARBA00022448"/>
    </source>
</evidence>
<protein>
    <recommendedName>
        <fullName evidence="7">Flavodoxin</fullName>
    </recommendedName>
</protein>
<evidence type="ECO:0000313" key="10">
    <source>
        <dbReference type="Proteomes" id="UP000294404"/>
    </source>
</evidence>
<reference evidence="9 10" key="1">
    <citation type="submission" date="2019-02" db="EMBL/GenBank/DDBJ databases">
        <authorList>
            <person name="Manzano-Marin A."/>
            <person name="Manzano-Marin A."/>
        </authorList>
    </citation>
    <scope>NUCLEOTIDE SEQUENCE [LARGE SCALE GENOMIC DNA]</scope>
    <source>
        <strain evidence="9 10">BuCicuneomaculata</strain>
    </source>
</reference>
<dbReference type="Proteomes" id="UP000294404">
    <property type="component" value="Chromosome"/>
</dbReference>
<dbReference type="NCBIfam" id="TIGR01752">
    <property type="entry name" value="flav_long"/>
    <property type="match status" value="1"/>
</dbReference>
<evidence type="ECO:0000256" key="4">
    <source>
        <dbReference type="ARBA" id="ARBA00022630"/>
    </source>
</evidence>
<accession>A0A451CXW7</accession>
<dbReference type="Pfam" id="PF00258">
    <property type="entry name" value="Flavodoxin_1"/>
    <property type="match status" value="1"/>
</dbReference>
<comment type="similarity">
    <text evidence="2 7">Belongs to the flavodoxin family.</text>
</comment>
<keyword evidence="6 7" id="KW-0249">Electron transport</keyword>
<dbReference type="EMBL" id="LR217695">
    <property type="protein sequence ID" value="VFP78184.1"/>
    <property type="molecule type" value="Genomic_DNA"/>
</dbReference>
<proteinExistence type="inferred from homology"/>
<name>A0A451CXW7_9GAMM</name>
<comment type="function">
    <text evidence="7">Low-potential electron donor to a number of redox enzymes.</text>
</comment>